<evidence type="ECO:0000256" key="1">
    <source>
        <dbReference type="SAM" id="MobiDB-lite"/>
    </source>
</evidence>
<organism evidence="2 3">
    <name type="scientific">Armillaria borealis</name>
    <dbReference type="NCBI Taxonomy" id="47425"/>
    <lineage>
        <taxon>Eukaryota</taxon>
        <taxon>Fungi</taxon>
        <taxon>Dikarya</taxon>
        <taxon>Basidiomycota</taxon>
        <taxon>Agaricomycotina</taxon>
        <taxon>Agaricomycetes</taxon>
        <taxon>Agaricomycetidae</taxon>
        <taxon>Agaricales</taxon>
        <taxon>Marasmiineae</taxon>
        <taxon>Physalacriaceae</taxon>
        <taxon>Armillaria</taxon>
    </lineage>
</organism>
<feature type="compositionally biased region" description="Polar residues" evidence="1">
    <location>
        <begin position="340"/>
        <end position="349"/>
    </location>
</feature>
<reference evidence="2" key="1">
    <citation type="submission" date="2023-06" db="EMBL/GenBank/DDBJ databases">
        <authorList>
            <consortium name="Lawrence Berkeley National Laboratory"/>
            <person name="Ahrendt S."/>
            <person name="Sahu N."/>
            <person name="Indic B."/>
            <person name="Wong-Bajracharya J."/>
            <person name="Merenyi Z."/>
            <person name="Ke H.-M."/>
            <person name="Monk M."/>
            <person name="Kocsube S."/>
            <person name="Drula E."/>
            <person name="Lipzen A."/>
            <person name="Balint B."/>
            <person name="Henrissat B."/>
            <person name="Andreopoulos B."/>
            <person name="Martin F.M."/>
            <person name="Harder C.B."/>
            <person name="Rigling D."/>
            <person name="Ford K.L."/>
            <person name="Foster G.D."/>
            <person name="Pangilinan J."/>
            <person name="Papanicolaou A."/>
            <person name="Barry K."/>
            <person name="LaButti K."/>
            <person name="Viragh M."/>
            <person name="Koriabine M."/>
            <person name="Yan M."/>
            <person name="Riley R."/>
            <person name="Champramary S."/>
            <person name="Plett K.L."/>
            <person name="Tsai I.J."/>
            <person name="Slot J."/>
            <person name="Sipos G."/>
            <person name="Plett J."/>
            <person name="Nagy L.G."/>
            <person name="Grigoriev I.V."/>
        </authorList>
    </citation>
    <scope>NUCLEOTIDE SEQUENCE</scope>
    <source>
        <strain evidence="2">FPL87.14</strain>
    </source>
</reference>
<dbReference type="AlphaFoldDB" id="A0AA39IV42"/>
<feature type="compositionally biased region" description="Polar residues" evidence="1">
    <location>
        <begin position="196"/>
        <end position="205"/>
    </location>
</feature>
<comment type="caution">
    <text evidence="2">The sequence shown here is derived from an EMBL/GenBank/DDBJ whole genome shotgun (WGS) entry which is preliminary data.</text>
</comment>
<feature type="compositionally biased region" description="Low complexity" evidence="1">
    <location>
        <begin position="301"/>
        <end position="311"/>
    </location>
</feature>
<dbReference type="EMBL" id="JAUEPT010000247">
    <property type="protein sequence ID" value="KAK0429523.1"/>
    <property type="molecule type" value="Genomic_DNA"/>
</dbReference>
<feature type="region of interest" description="Disordered" evidence="1">
    <location>
        <begin position="192"/>
        <end position="419"/>
    </location>
</feature>
<name>A0AA39IV42_9AGAR</name>
<evidence type="ECO:0000313" key="3">
    <source>
        <dbReference type="Proteomes" id="UP001175226"/>
    </source>
</evidence>
<evidence type="ECO:0000313" key="2">
    <source>
        <dbReference type="EMBL" id="KAK0429523.1"/>
    </source>
</evidence>
<accession>A0AA39IV42</accession>
<dbReference type="Proteomes" id="UP001175226">
    <property type="component" value="Unassembled WGS sequence"/>
</dbReference>
<sequence length="499" mass="54767">MLAPGLENNTGNAIPIPIPQRPPCPRLRKDHHKWLIERHMVNFIQNKEQAQVKLTTGKPVRGPGVKYVRKFILNDFIDAFFWTQENEPNTASVFVKVTKFFANHCKDFVNKSQDQKAAIKEKMRSLLGGSDDDKSVLDAYREVCVADRFVSRFKVHSALKTWKAIPDNDLQSEEQHLAFLTWAARGFDADKETTPHEQQNTTSMAMPTKDHKKKASKKSAEEESIAVARRADEEVKEVEVAAKQAEEKKAKEVEAAMKRAEDDGGEDVEAAENKAAPALTRAQKAAATRAANALKKEAAQAKRQATRTANASGTKCKSSSDGTDNGEDGPRHSKRGKPTNGGQLDSLDTISDDEEEPKTPTHTLHHCNLDNNPSDNQPDNPNSLRGPGRPIGPGGPGGPGGPNDPGGPGGPNNGPNKQDFLQEFMNLLRRVSTMLNNPQPNPVHTKVKEPDTFDGSDLQKLKAFIVSLQLNFNDRPTAFTMDASKVNYTISFLSGTALN</sequence>
<proteinExistence type="predicted"/>
<gene>
    <name evidence="2" type="ORF">EV421DRAFT_1914608</name>
</gene>
<feature type="compositionally biased region" description="Polar residues" evidence="1">
    <location>
        <begin position="312"/>
        <end position="323"/>
    </location>
</feature>
<keyword evidence="3" id="KW-1185">Reference proteome</keyword>
<feature type="compositionally biased region" description="Low complexity" evidence="1">
    <location>
        <begin position="369"/>
        <end position="388"/>
    </location>
</feature>
<feature type="compositionally biased region" description="Gly residues" evidence="1">
    <location>
        <begin position="389"/>
        <end position="412"/>
    </location>
</feature>
<feature type="region of interest" description="Disordered" evidence="1">
    <location>
        <begin position="1"/>
        <end position="22"/>
    </location>
</feature>
<feature type="compositionally biased region" description="Basic and acidic residues" evidence="1">
    <location>
        <begin position="229"/>
        <end position="262"/>
    </location>
</feature>
<protein>
    <submittedName>
        <fullName evidence="2">Uncharacterized protein</fullName>
    </submittedName>
</protein>
<feature type="compositionally biased region" description="Low complexity" evidence="1">
    <location>
        <begin position="274"/>
        <end position="293"/>
    </location>
</feature>